<evidence type="ECO:0000313" key="3">
    <source>
        <dbReference type="Proteomes" id="UP000054357"/>
    </source>
</evidence>
<dbReference type="NCBIfam" id="TIGR01409">
    <property type="entry name" value="TAT_signal_seq"/>
    <property type="match status" value="1"/>
</dbReference>
<keyword evidence="1" id="KW-0472">Membrane</keyword>
<dbReference type="PROSITE" id="PS51318">
    <property type="entry name" value="TAT"/>
    <property type="match status" value="1"/>
</dbReference>
<sequence>MVDQTPNPSRRQVLKGLGVIGGVAAAGGLGAWAAFSDDDGPGTPAAGASGDTDLDALADAIVPGGPGKDGIPPIDEPKFLSASKVNFLHDDEPVFGLVRDGDVRAYPQQVLVWHEIVNDTVAGEPISVTYCPLTGTVVGFTGLPGRPGATFGTSGKLVNSNLLMYDRPTDSQWPQVPGVAITGELYGKRLNTVPLVWTSWRAWREAHPDTTVLSRDTGALRDYGADPYGSYLGESGYYASGDPIFSVQHTDDRFPPKHVVMGVRADNVRLAIDKNLVREEGTVEADVGGTTVRAEWDDALATARVLREDGSEADFMDAMWFCWYAYYPDTRVRA</sequence>
<evidence type="ECO:0000313" key="2">
    <source>
        <dbReference type="EMBL" id="ETA66281.1"/>
    </source>
</evidence>
<dbReference type="InterPro" id="IPR019546">
    <property type="entry name" value="TAT_signal_bac_arc"/>
</dbReference>
<comment type="caution">
    <text evidence="2">The sequence shown here is derived from an EMBL/GenBank/DDBJ whole genome shotgun (WGS) entry which is preliminary data.</text>
</comment>
<dbReference type="InterPro" id="IPR021516">
    <property type="entry name" value="DUF3179"/>
</dbReference>
<gene>
    <name evidence="2" type="ORF">AmyhaDRAFT_0034</name>
</gene>
<protein>
    <recommendedName>
        <fullName evidence="4">DUF3179 domain-containing protein</fullName>
    </recommendedName>
</protein>
<dbReference type="HOGENOM" id="CLU_037493_0_0_11"/>
<reference evidence="2 3" key="1">
    <citation type="submission" date="2013-08" db="EMBL/GenBank/DDBJ databases">
        <authorList>
            <consortium name="DOE Joint Genome Institute"/>
            <person name="Klenk H.-P."/>
            <person name="Huntemann M."/>
            <person name="Han J."/>
            <person name="Chen A."/>
            <person name="Kyrpides N."/>
            <person name="Mavromatis K."/>
            <person name="Markowitz V."/>
            <person name="Palaniappan K."/>
            <person name="Ivanova N."/>
            <person name="Schaumberg A."/>
            <person name="Pati A."/>
            <person name="Liolios K."/>
            <person name="Nordberg H.P."/>
            <person name="Cantor M.N."/>
            <person name="Hua S.X."/>
            <person name="Woyke T."/>
        </authorList>
    </citation>
    <scope>NUCLEOTIDE SEQUENCE [LARGE SCALE GENOMIC DNA]</scope>
    <source>
        <strain evidence="2 3">YIM 93223</strain>
    </source>
</reference>
<evidence type="ECO:0008006" key="4">
    <source>
        <dbReference type="Google" id="ProtNLM"/>
    </source>
</evidence>
<keyword evidence="1" id="KW-0812">Transmembrane</keyword>
<name>W9DS42_9PSEU</name>
<accession>W9DS42</accession>
<dbReference type="AlphaFoldDB" id="W9DS42"/>
<dbReference type="Proteomes" id="UP000054357">
    <property type="component" value="Unassembled WGS sequence"/>
</dbReference>
<keyword evidence="3" id="KW-1185">Reference proteome</keyword>
<organism evidence="2 3">
    <name type="scientific">Haloechinothrix halophila YIM 93223</name>
    <dbReference type="NCBI Taxonomy" id="592678"/>
    <lineage>
        <taxon>Bacteria</taxon>
        <taxon>Bacillati</taxon>
        <taxon>Actinomycetota</taxon>
        <taxon>Actinomycetes</taxon>
        <taxon>Pseudonocardiales</taxon>
        <taxon>Pseudonocardiaceae</taxon>
        <taxon>Haloechinothrix</taxon>
    </lineage>
</organism>
<dbReference type="InterPro" id="IPR006311">
    <property type="entry name" value="TAT_signal"/>
</dbReference>
<proteinExistence type="predicted"/>
<dbReference type="EMBL" id="AZAK01000001">
    <property type="protein sequence ID" value="ETA66281.1"/>
    <property type="molecule type" value="Genomic_DNA"/>
</dbReference>
<dbReference type="Pfam" id="PF11376">
    <property type="entry name" value="DUF3179"/>
    <property type="match status" value="1"/>
</dbReference>
<dbReference type="OrthoDB" id="9811352at2"/>
<feature type="transmembrane region" description="Helical" evidence="1">
    <location>
        <begin position="12"/>
        <end position="35"/>
    </location>
</feature>
<keyword evidence="1" id="KW-1133">Transmembrane helix</keyword>
<evidence type="ECO:0000256" key="1">
    <source>
        <dbReference type="SAM" id="Phobius"/>
    </source>
</evidence>
<dbReference type="PATRIC" id="fig|592678.3.peg.36"/>